<proteinExistence type="predicted"/>
<evidence type="ECO:0000313" key="1">
    <source>
        <dbReference type="EMBL" id="MBE8727923.1"/>
    </source>
</evidence>
<gene>
    <name evidence="1" type="ORF">C4F50_23655</name>
</gene>
<comment type="caution">
    <text evidence="1">The sequence shown here is derived from an EMBL/GenBank/DDBJ whole genome shotgun (WGS) entry which is preliminary data.</text>
</comment>
<accession>A0ABR9TRB2</accession>
<evidence type="ECO:0000313" key="2">
    <source>
        <dbReference type="Proteomes" id="UP000640614"/>
    </source>
</evidence>
<organism evidence="1 2">
    <name type="scientific">Flavobacterium hungaricum</name>
    <dbReference type="NCBI Taxonomy" id="2082725"/>
    <lineage>
        <taxon>Bacteria</taxon>
        <taxon>Pseudomonadati</taxon>
        <taxon>Bacteroidota</taxon>
        <taxon>Flavobacteriia</taxon>
        <taxon>Flavobacteriales</taxon>
        <taxon>Flavobacteriaceae</taxon>
        <taxon>Flavobacterium</taxon>
    </lineage>
</organism>
<dbReference type="EMBL" id="PRDM01000006">
    <property type="protein sequence ID" value="MBE8727923.1"/>
    <property type="molecule type" value="Genomic_DNA"/>
</dbReference>
<sequence>MAVKVRIAFIILTLGFFLIPIDGFACGNSTPKTSEKKQHECCKKECCKESASSKKKKHNCDGKCNHTNCTSSVFQFNIPAANIFDFETSIFNFSIEKPITYYNETNLSDGFTSIWLRPKIT</sequence>
<keyword evidence="2" id="KW-1185">Reference proteome</keyword>
<name>A0ABR9TRB2_9FLAO</name>
<reference evidence="1 2" key="1">
    <citation type="submission" date="2018-07" db="EMBL/GenBank/DDBJ databases">
        <title>Genome assembly of strain KB82.</title>
        <authorList>
            <person name="Kukolya J."/>
            <person name="Horvath B."/>
            <person name="Nagy I."/>
            <person name="Toth A."/>
        </authorList>
    </citation>
    <scope>NUCLEOTIDE SEQUENCE [LARGE SCALE GENOMIC DNA]</scope>
    <source>
        <strain evidence="1 2">Kb82</strain>
    </source>
</reference>
<dbReference type="Proteomes" id="UP000640614">
    <property type="component" value="Unassembled WGS sequence"/>
</dbReference>
<dbReference type="RefSeq" id="WP_194141046.1">
    <property type="nucleotide sequence ID" value="NZ_PRDM01000006.1"/>
</dbReference>
<protein>
    <submittedName>
        <fullName evidence="1">Uncharacterized protein</fullName>
    </submittedName>
</protein>